<name>A0A7Z0WPZ9_9PSEU</name>
<evidence type="ECO:0000313" key="3">
    <source>
        <dbReference type="Proteomes" id="UP000185696"/>
    </source>
</evidence>
<organism evidence="2 3">
    <name type="scientific">Actinophytocola xinjiangensis</name>
    <dbReference type="NCBI Taxonomy" id="485602"/>
    <lineage>
        <taxon>Bacteria</taxon>
        <taxon>Bacillati</taxon>
        <taxon>Actinomycetota</taxon>
        <taxon>Actinomycetes</taxon>
        <taxon>Pseudonocardiales</taxon>
        <taxon>Pseudonocardiaceae</taxon>
    </lineage>
</organism>
<dbReference type="Proteomes" id="UP000185696">
    <property type="component" value="Unassembled WGS sequence"/>
</dbReference>
<proteinExistence type="predicted"/>
<comment type="caution">
    <text evidence="2">The sequence shown here is derived from an EMBL/GenBank/DDBJ whole genome shotgun (WGS) entry which is preliminary data.</text>
</comment>
<sequence length="258" mass="28193">MTAGEDIHYPLTHLTEPGDPPDFSDPMALFNTMGDYLSPTWWINQVLNDTIGLNPMEYVNQLVVGDWKGFARCGTMWAQLAESSENIGDNIKNGLRWLAAEWQGNAGDAATHYFDYAEKALQSHADVFRVLHDQYVEMARDVWLCSKTLADIIKAIMDAAIVAGLAVLAAATFSWTGIGAGISWSVAAWECSQIVKLWAEASAAISTTQTAITGFVGIFTSPDEVSLREITPTPMPAVSYDHPGVSQGPRQPRKRGEL</sequence>
<reference evidence="2 3" key="1">
    <citation type="submission" date="2016-12" db="EMBL/GenBank/DDBJ databases">
        <title>The draft genome sequence of Actinophytocola xinjiangensis.</title>
        <authorList>
            <person name="Wang W."/>
            <person name="Yuan L."/>
        </authorList>
    </citation>
    <scope>NUCLEOTIDE SEQUENCE [LARGE SCALE GENOMIC DNA]</scope>
    <source>
        <strain evidence="2 3">CGMCC 4.4663</strain>
    </source>
</reference>
<gene>
    <name evidence="2" type="ORF">BLA60_08100</name>
</gene>
<feature type="region of interest" description="Disordered" evidence="1">
    <location>
        <begin position="234"/>
        <end position="258"/>
    </location>
</feature>
<evidence type="ECO:0000313" key="2">
    <source>
        <dbReference type="EMBL" id="OLF11987.1"/>
    </source>
</evidence>
<evidence type="ECO:0000256" key="1">
    <source>
        <dbReference type="SAM" id="MobiDB-lite"/>
    </source>
</evidence>
<dbReference type="EMBL" id="MSIF01000003">
    <property type="protein sequence ID" value="OLF11987.1"/>
    <property type="molecule type" value="Genomic_DNA"/>
</dbReference>
<accession>A0A7Z0WPZ9</accession>
<dbReference type="AlphaFoldDB" id="A0A7Z0WPZ9"/>
<keyword evidence="3" id="KW-1185">Reference proteome</keyword>
<protein>
    <submittedName>
        <fullName evidence="2">Uncharacterized protein</fullName>
    </submittedName>
</protein>